<feature type="transmembrane region" description="Helical" evidence="8">
    <location>
        <begin position="97"/>
        <end position="115"/>
    </location>
</feature>
<protein>
    <recommendedName>
        <fullName evidence="8">Protein transport protein SFT2</fullName>
    </recommendedName>
</protein>
<gene>
    <name evidence="9" type="ORF">BB560_004356</name>
</gene>
<organism evidence="9 10">
    <name type="scientific">Smittium megazygosporum</name>
    <dbReference type="NCBI Taxonomy" id="133381"/>
    <lineage>
        <taxon>Eukaryota</taxon>
        <taxon>Fungi</taxon>
        <taxon>Fungi incertae sedis</taxon>
        <taxon>Zoopagomycota</taxon>
        <taxon>Kickxellomycotina</taxon>
        <taxon>Harpellomycetes</taxon>
        <taxon>Harpellales</taxon>
        <taxon>Legeriomycetaceae</taxon>
        <taxon>Smittium</taxon>
    </lineage>
</organism>
<dbReference type="PANTHER" id="PTHR23137">
    <property type="entry name" value="VESICLE TRANSPORT PROTEIN-RELATED"/>
    <property type="match status" value="1"/>
</dbReference>
<evidence type="ECO:0000256" key="7">
    <source>
        <dbReference type="ARBA" id="ARBA00025800"/>
    </source>
</evidence>
<dbReference type="EMBL" id="MBFS01001263">
    <property type="protein sequence ID" value="PVV01233.1"/>
    <property type="molecule type" value="Genomic_DNA"/>
</dbReference>
<dbReference type="AlphaFoldDB" id="A0A2T9Z9F9"/>
<dbReference type="STRING" id="133381.A0A2T9Z9F9"/>
<dbReference type="InterPro" id="IPR011691">
    <property type="entry name" value="Vesicle_transpt_SFT2"/>
</dbReference>
<evidence type="ECO:0000256" key="5">
    <source>
        <dbReference type="ARBA" id="ARBA00022989"/>
    </source>
</evidence>
<dbReference type="GO" id="GO:0015031">
    <property type="term" value="P:protein transport"/>
    <property type="evidence" value="ECO:0007669"/>
    <property type="project" value="UniProtKB-KW"/>
</dbReference>
<feature type="transmembrane region" description="Helical" evidence="8">
    <location>
        <begin position="66"/>
        <end position="91"/>
    </location>
</feature>
<dbReference type="Pfam" id="PF04178">
    <property type="entry name" value="Got1"/>
    <property type="match status" value="1"/>
</dbReference>
<evidence type="ECO:0000256" key="3">
    <source>
        <dbReference type="ARBA" id="ARBA00022692"/>
    </source>
</evidence>
<dbReference type="InterPro" id="IPR007305">
    <property type="entry name" value="Vesicle_transpt_Got1/SFT2"/>
</dbReference>
<evidence type="ECO:0000256" key="6">
    <source>
        <dbReference type="ARBA" id="ARBA00023136"/>
    </source>
</evidence>
<keyword evidence="8" id="KW-0333">Golgi apparatus</keyword>
<evidence type="ECO:0000256" key="8">
    <source>
        <dbReference type="RuleBase" id="RU363111"/>
    </source>
</evidence>
<reference evidence="9 10" key="1">
    <citation type="journal article" date="2018" name="MBio">
        <title>Comparative Genomics Reveals the Core Gene Toolbox for the Fungus-Insect Symbiosis.</title>
        <authorList>
            <person name="Wang Y."/>
            <person name="Stata M."/>
            <person name="Wang W."/>
            <person name="Stajich J.E."/>
            <person name="White M.M."/>
            <person name="Moncalvo J.M."/>
        </authorList>
    </citation>
    <scope>NUCLEOTIDE SEQUENCE [LARGE SCALE GENOMIC DNA]</scope>
    <source>
        <strain evidence="9 10">SC-DP-2</strain>
    </source>
</reference>
<keyword evidence="4 8" id="KW-0653">Protein transport</keyword>
<feature type="transmembrane region" description="Helical" evidence="8">
    <location>
        <begin position="136"/>
        <end position="156"/>
    </location>
</feature>
<dbReference type="GO" id="GO:0016192">
    <property type="term" value="P:vesicle-mediated transport"/>
    <property type="evidence" value="ECO:0007669"/>
    <property type="project" value="InterPro"/>
</dbReference>
<dbReference type="GO" id="GO:0000139">
    <property type="term" value="C:Golgi membrane"/>
    <property type="evidence" value="ECO:0007669"/>
    <property type="project" value="UniProtKB-SubCell"/>
</dbReference>
<evidence type="ECO:0000313" key="10">
    <source>
        <dbReference type="Proteomes" id="UP000245609"/>
    </source>
</evidence>
<evidence type="ECO:0000256" key="1">
    <source>
        <dbReference type="ARBA" id="ARBA00004141"/>
    </source>
</evidence>
<keyword evidence="10" id="KW-1185">Reference proteome</keyword>
<sequence length="199" mass="21519">MSLSEGLSQLQTNQSRGFFSSIADGAASVAANTRSRVEGLGILGNSDTTTTSPTSEWFGLTMFQRWVGGIGFAATAVFCFMMAIMALPLIVFSPSKFAVAFSLGNMMAILSIALFNGPRSHFKNMFSRERMIFSGVYFLSISLTLWSSVFINSYILTLIFSAVQVLALIKYITSFFPGGASGVRNTLSSASRMNSILPF</sequence>
<evidence type="ECO:0000313" key="9">
    <source>
        <dbReference type="EMBL" id="PVV01233.1"/>
    </source>
</evidence>
<dbReference type="Proteomes" id="UP000245609">
    <property type="component" value="Unassembled WGS sequence"/>
</dbReference>
<keyword evidence="6 8" id="KW-0472">Membrane</keyword>
<feature type="transmembrane region" description="Helical" evidence="8">
    <location>
        <begin position="162"/>
        <end position="183"/>
    </location>
</feature>
<keyword evidence="2 8" id="KW-0813">Transport</keyword>
<evidence type="ECO:0000256" key="4">
    <source>
        <dbReference type="ARBA" id="ARBA00022927"/>
    </source>
</evidence>
<evidence type="ECO:0000256" key="2">
    <source>
        <dbReference type="ARBA" id="ARBA00022448"/>
    </source>
</evidence>
<dbReference type="PANTHER" id="PTHR23137:SF36">
    <property type="entry name" value="VESICLE TRANSPORT PROTEIN SFT2C"/>
    <property type="match status" value="1"/>
</dbReference>
<keyword evidence="3 8" id="KW-0812">Transmembrane</keyword>
<proteinExistence type="inferred from homology"/>
<name>A0A2T9Z9F9_9FUNG</name>
<comment type="similarity">
    <text evidence="7 8">Belongs to the SFT2 family.</text>
</comment>
<accession>A0A2T9Z9F9</accession>
<dbReference type="OrthoDB" id="660759at2759"/>
<comment type="subcellular location">
    <subcellularLocation>
        <location evidence="8">Golgi apparatus membrane</location>
        <topology evidence="8">Multi-pass membrane protein</topology>
    </subcellularLocation>
    <subcellularLocation>
        <location evidence="1">Membrane</location>
        <topology evidence="1">Multi-pass membrane protein</topology>
    </subcellularLocation>
</comment>
<comment type="caution">
    <text evidence="9">The sequence shown here is derived from an EMBL/GenBank/DDBJ whole genome shotgun (WGS) entry which is preliminary data.</text>
</comment>
<comment type="function">
    <text evidence="8">Nonessential protein required for the fusion of transport vesicles derived from the endocytic pathway with the Golgi complex.</text>
</comment>
<keyword evidence="5 8" id="KW-1133">Transmembrane helix</keyword>